<sequence length="245" mass="26718">MNKPIFLKTLSLDAGAFATFTGGGGKTSLLFRLMGEYATGGDPVLGTTTTKMAYPKDFEGPILLRKGASEADFCRQIMDARGPALYAADHLLPQGKVSGLSVAFLGHLAQVCPGLGILCEGDGSATKPYKLYRPWEPVIPGASTRIFHLIGCEVWGEPLENFIHRYPQKETTTPCDGPWLAAQFDLYRRHILPQTPLVPQLIINKAEGRMAAAQAMAKVAAPYFEGVFIASLQERWIIPWSSDSF</sequence>
<reference evidence="2" key="1">
    <citation type="submission" date="2016-10" db="EMBL/GenBank/DDBJ databases">
        <authorList>
            <person name="Varghese N."/>
            <person name="Submissions S."/>
        </authorList>
    </citation>
    <scope>NUCLEOTIDE SEQUENCE [LARGE SCALE GENOMIC DNA]</scope>
    <source>
        <strain evidence="2">VPI 5359</strain>
    </source>
</reference>
<accession>A0A1H3JBN4</accession>
<dbReference type="RefSeq" id="WP_090246959.1">
    <property type="nucleotide sequence ID" value="NZ_FNOU01000028.1"/>
</dbReference>
<keyword evidence="2" id="KW-1185">Reference proteome</keyword>
<dbReference type="STRING" id="1528.SAMN04488579_12812"/>
<evidence type="ECO:0000313" key="1">
    <source>
        <dbReference type="EMBL" id="SDY36828.1"/>
    </source>
</evidence>
<dbReference type="NCBIfam" id="TIGR03172">
    <property type="entry name" value="selenium cofactor biosynthesis protein YqeC"/>
    <property type="match status" value="1"/>
</dbReference>
<dbReference type="AlphaFoldDB" id="A0A1H3JBN4"/>
<name>A0A1H3JBN4_EUBBA</name>
<proteinExistence type="predicted"/>
<dbReference type="OrthoDB" id="368187at2"/>
<dbReference type="InterPro" id="IPR017587">
    <property type="entry name" value="YqeC"/>
</dbReference>
<evidence type="ECO:0000313" key="2">
    <source>
        <dbReference type="Proteomes" id="UP000199652"/>
    </source>
</evidence>
<organism evidence="1 2">
    <name type="scientific">Eubacterium barkeri</name>
    <name type="common">Clostridium barkeri</name>
    <dbReference type="NCBI Taxonomy" id="1528"/>
    <lineage>
        <taxon>Bacteria</taxon>
        <taxon>Bacillati</taxon>
        <taxon>Bacillota</taxon>
        <taxon>Clostridia</taxon>
        <taxon>Eubacteriales</taxon>
        <taxon>Eubacteriaceae</taxon>
        <taxon>Eubacterium</taxon>
    </lineage>
</organism>
<protein>
    <submittedName>
        <fullName evidence="1">Probable selenium-dependent hydroxylase accessory protein YqeC</fullName>
    </submittedName>
</protein>
<dbReference type="Proteomes" id="UP000199652">
    <property type="component" value="Unassembled WGS sequence"/>
</dbReference>
<dbReference type="EMBL" id="FNOU01000028">
    <property type="protein sequence ID" value="SDY36828.1"/>
    <property type="molecule type" value="Genomic_DNA"/>
</dbReference>
<dbReference type="Pfam" id="PF19842">
    <property type="entry name" value="YqeC"/>
    <property type="match status" value="1"/>
</dbReference>
<gene>
    <name evidence="1" type="ORF">SAMN04488579_12812</name>
</gene>